<dbReference type="Proteomes" id="UP000308600">
    <property type="component" value="Unassembled WGS sequence"/>
</dbReference>
<dbReference type="EMBL" id="ML208274">
    <property type="protein sequence ID" value="TFK73611.1"/>
    <property type="molecule type" value="Genomic_DNA"/>
</dbReference>
<name>A0ACD3B6Z5_9AGAR</name>
<reference evidence="1 2" key="1">
    <citation type="journal article" date="2019" name="Nat. Ecol. Evol.">
        <title>Megaphylogeny resolves global patterns of mushroom evolution.</title>
        <authorList>
            <person name="Varga T."/>
            <person name="Krizsan K."/>
            <person name="Foldi C."/>
            <person name="Dima B."/>
            <person name="Sanchez-Garcia M."/>
            <person name="Sanchez-Ramirez S."/>
            <person name="Szollosi G.J."/>
            <person name="Szarkandi J.G."/>
            <person name="Papp V."/>
            <person name="Albert L."/>
            <person name="Andreopoulos W."/>
            <person name="Angelini C."/>
            <person name="Antonin V."/>
            <person name="Barry K.W."/>
            <person name="Bougher N.L."/>
            <person name="Buchanan P."/>
            <person name="Buyck B."/>
            <person name="Bense V."/>
            <person name="Catcheside P."/>
            <person name="Chovatia M."/>
            <person name="Cooper J."/>
            <person name="Damon W."/>
            <person name="Desjardin D."/>
            <person name="Finy P."/>
            <person name="Geml J."/>
            <person name="Haridas S."/>
            <person name="Hughes K."/>
            <person name="Justo A."/>
            <person name="Karasinski D."/>
            <person name="Kautmanova I."/>
            <person name="Kiss B."/>
            <person name="Kocsube S."/>
            <person name="Kotiranta H."/>
            <person name="LaButti K.M."/>
            <person name="Lechner B.E."/>
            <person name="Liimatainen K."/>
            <person name="Lipzen A."/>
            <person name="Lukacs Z."/>
            <person name="Mihaltcheva S."/>
            <person name="Morgado L.N."/>
            <person name="Niskanen T."/>
            <person name="Noordeloos M.E."/>
            <person name="Ohm R.A."/>
            <person name="Ortiz-Santana B."/>
            <person name="Ovrebo C."/>
            <person name="Racz N."/>
            <person name="Riley R."/>
            <person name="Savchenko A."/>
            <person name="Shiryaev A."/>
            <person name="Soop K."/>
            <person name="Spirin V."/>
            <person name="Szebenyi C."/>
            <person name="Tomsovsky M."/>
            <person name="Tulloss R.E."/>
            <person name="Uehling J."/>
            <person name="Grigoriev I.V."/>
            <person name="Vagvolgyi C."/>
            <person name="Papp T."/>
            <person name="Martin F.M."/>
            <person name="Miettinen O."/>
            <person name="Hibbett D.S."/>
            <person name="Nagy L.G."/>
        </authorList>
    </citation>
    <scope>NUCLEOTIDE SEQUENCE [LARGE SCALE GENOMIC DNA]</scope>
    <source>
        <strain evidence="1 2">NL-1719</strain>
    </source>
</reference>
<evidence type="ECO:0000313" key="2">
    <source>
        <dbReference type="Proteomes" id="UP000308600"/>
    </source>
</evidence>
<accession>A0ACD3B6Z5</accession>
<organism evidence="1 2">
    <name type="scientific">Pluteus cervinus</name>
    <dbReference type="NCBI Taxonomy" id="181527"/>
    <lineage>
        <taxon>Eukaryota</taxon>
        <taxon>Fungi</taxon>
        <taxon>Dikarya</taxon>
        <taxon>Basidiomycota</taxon>
        <taxon>Agaricomycotina</taxon>
        <taxon>Agaricomycetes</taxon>
        <taxon>Agaricomycetidae</taxon>
        <taxon>Agaricales</taxon>
        <taxon>Pluteineae</taxon>
        <taxon>Pluteaceae</taxon>
        <taxon>Pluteus</taxon>
    </lineage>
</organism>
<sequence>MAGYTANDRKQSNEISGLPSKRWETMPVPIAAPSNGLSNSKPRYDPVKNSAASGFNIYTPRKQPKNETTVNRNPRAGNHSARATLANLPPRNARKVDGGQTLTGASGHGQRAPREREKHGTRKEVLEISDSEGEDRGQLVMPRSPSSDEMNIGHRNPPTKATRNIDSRTSRALDAPLSSVFKSRQPAPDGPSTQLLMAQTSRGIELPEDPISDHYSDCEVRMIDKPPENNVKQKVAIFEEKLNPTPIHSDSGQEQKKPSTSRKPDPTPTHLNPRPDQKKLHIDLEEEEKKKVKSRMKPKSQHQQQLNFTPTPNGDPMTSATPFIKSSGSKPTKTQPKTLPVETLCIGSHRSEDGDEMELLWNMSGNMVLRYTIASSDKHLSFTFTDHEVRHIEFSTSTKPSDPSEYLVIAIFPCTNASVAKELKSAFPGHFDTVETQVGVVTLKFNKHDKAWKPNPYKEFTTWLPKHFPSKTGALRSQGSINVWEGSVDLTQRPRTPPQALRKRARSLDTTDGAGPSKIRLREAAGDNLPSTPQDSTSAPPRPKPRPVGRMANPESSSEGRRRSTRNTTQLAKTPSPAVDSDELILVYPQGTTGAVNLTNGDLRRLEPGEFLNDTLIEFGLKRWLKGLEDSQPELAKQIHVFSSFFYKKLNKKNFDEGFESVKKWTSKLKLFGKKYLIVPINENLHWYLAIIYHPEHVLLPPDPVPIRTVRSSGRNAVKSSQTTTKKETEPPPGKTKMDVDETTPVGRFVPAEFSDDTPGGELGSEDNMTDEEEPARKLTDSFNDSCSISKIPLHYDEMIHESPSISVDPAPDPAESSRRRSISLSASDYEREAVSKAITYTPSPEDVDAIMASPKGDPSKLFDEDKDVELASSSHIPPITTEDFYAPPKPSIKTPRIMGPTSKGKGKAPENTVAYMDVDPLTEEEEVEATDPSPAKPKTYIFTLDSLGSAHPKAIKVLSKYLGLEAKDKLNVEKYSDAVGKQAHVPFQPNYCDCGIYLLHFVETFMSDPAGYCTKILSKSRSRTAQDRQADWKESGIGGMRDVLKAQILSLSDEWKLERQAKENAKKEADQTQAVVIESSDDEVDIVASTVVVKRPRAKRGGKAAGSTPGPSRSR</sequence>
<evidence type="ECO:0000313" key="1">
    <source>
        <dbReference type="EMBL" id="TFK73611.1"/>
    </source>
</evidence>
<keyword evidence="2" id="KW-1185">Reference proteome</keyword>
<gene>
    <name evidence="1" type="ORF">BDN72DRAFT_814214</name>
</gene>
<proteinExistence type="predicted"/>
<protein>
    <submittedName>
        <fullName evidence="1">Cysteine proteinase</fullName>
    </submittedName>
</protein>